<dbReference type="InterPro" id="IPR009784">
    <property type="entry name" value="DUF1349"/>
</dbReference>
<dbReference type="SUPFAM" id="SSF49899">
    <property type="entry name" value="Concanavalin A-like lectins/glucanases"/>
    <property type="match status" value="1"/>
</dbReference>
<evidence type="ECO:0000313" key="1">
    <source>
        <dbReference type="EMBL" id="MFC4874895.1"/>
    </source>
</evidence>
<protein>
    <submittedName>
        <fullName evidence="1">DUF1349 domain-containing protein</fullName>
    </submittedName>
</protein>
<dbReference type="PANTHER" id="PTHR35332">
    <property type="entry name" value="REGULATION OF ENOLASE PROTEIN 1"/>
    <property type="match status" value="1"/>
</dbReference>
<proteinExistence type="predicted"/>
<reference evidence="2" key="1">
    <citation type="journal article" date="2019" name="Int. J. Syst. Evol. Microbiol.">
        <title>The Global Catalogue of Microorganisms (GCM) 10K type strain sequencing project: providing services to taxonomists for standard genome sequencing and annotation.</title>
        <authorList>
            <consortium name="The Broad Institute Genomics Platform"/>
            <consortium name="The Broad Institute Genome Sequencing Center for Infectious Disease"/>
            <person name="Wu L."/>
            <person name="Ma J."/>
        </authorList>
    </citation>
    <scope>NUCLEOTIDE SEQUENCE [LARGE SCALE GENOMIC DNA]</scope>
    <source>
        <strain evidence="2">CGMCC 4.7466</strain>
    </source>
</reference>
<accession>A0ABV9TAD8</accession>
<dbReference type="RefSeq" id="WP_377069190.1">
    <property type="nucleotide sequence ID" value="NZ_JBHSJJ010000024.1"/>
</dbReference>
<dbReference type="Proteomes" id="UP001595818">
    <property type="component" value="Unassembled WGS sequence"/>
</dbReference>
<keyword evidence="2" id="KW-1185">Reference proteome</keyword>
<dbReference type="PANTHER" id="PTHR35332:SF2">
    <property type="entry name" value="REGULATION OF ENOLASE PROTEIN 1"/>
    <property type="match status" value="1"/>
</dbReference>
<dbReference type="Pfam" id="PF07081">
    <property type="entry name" value="DUF1349"/>
    <property type="match status" value="1"/>
</dbReference>
<comment type="caution">
    <text evidence="1">The sequence shown here is derived from an EMBL/GenBank/DDBJ whole genome shotgun (WGS) entry which is preliminary data.</text>
</comment>
<dbReference type="InterPro" id="IPR013320">
    <property type="entry name" value="ConA-like_dom_sf"/>
</dbReference>
<sequence length="185" mass="21759">MAGHKYEFFWHNPPQEWSFSHETLVLHADPKTDFWRKTHYGFVRDNGHFWYVNQKGDFEATVKLVAEYRDQYDQAGLMVRLDNENWVKAGVEYVNGVQHASVVVTREFSDWSVKSLETAPTAIWLKMRREHDFLEISYSIDAERFQMLRLAYFPPSVEMQVGIMAAAPEGNGFKALFEKFQLRNL</sequence>
<dbReference type="EMBL" id="JBHSJJ010000024">
    <property type="protein sequence ID" value="MFC4874895.1"/>
    <property type="molecule type" value="Genomic_DNA"/>
</dbReference>
<evidence type="ECO:0000313" key="2">
    <source>
        <dbReference type="Proteomes" id="UP001595818"/>
    </source>
</evidence>
<dbReference type="Gene3D" id="2.60.120.200">
    <property type="match status" value="1"/>
</dbReference>
<dbReference type="PIRSF" id="PIRSF022704">
    <property type="entry name" value="UCP022704"/>
    <property type="match status" value="1"/>
</dbReference>
<organism evidence="1 2">
    <name type="scientific">Negadavirga shengliensis</name>
    <dbReference type="NCBI Taxonomy" id="1389218"/>
    <lineage>
        <taxon>Bacteria</taxon>
        <taxon>Pseudomonadati</taxon>
        <taxon>Bacteroidota</taxon>
        <taxon>Cytophagia</taxon>
        <taxon>Cytophagales</taxon>
        <taxon>Cyclobacteriaceae</taxon>
        <taxon>Negadavirga</taxon>
    </lineage>
</organism>
<gene>
    <name evidence="1" type="ORF">ACFPFU_24540</name>
</gene>
<name>A0ABV9TAD8_9BACT</name>
<dbReference type="InterPro" id="IPR015987">
    <property type="entry name" value="UCP022704"/>
</dbReference>